<organism evidence="2 3">
    <name type="scientific">Lasiosphaeris hirsuta</name>
    <dbReference type="NCBI Taxonomy" id="260670"/>
    <lineage>
        <taxon>Eukaryota</taxon>
        <taxon>Fungi</taxon>
        <taxon>Dikarya</taxon>
        <taxon>Ascomycota</taxon>
        <taxon>Pezizomycotina</taxon>
        <taxon>Sordariomycetes</taxon>
        <taxon>Sordariomycetidae</taxon>
        <taxon>Sordariales</taxon>
        <taxon>Lasiosphaeriaceae</taxon>
        <taxon>Lasiosphaeris</taxon>
    </lineage>
</organism>
<reference evidence="2" key="1">
    <citation type="submission" date="2023-06" db="EMBL/GenBank/DDBJ databases">
        <title>Genome-scale phylogeny and comparative genomics of the fungal order Sordariales.</title>
        <authorList>
            <consortium name="Lawrence Berkeley National Laboratory"/>
            <person name="Hensen N."/>
            <person name="Bonometti L."/>
            <person name="Westerberg I."/>
            <person name="Brannstrom I.O."/>
            <person name="Guillou S."/>
            <person name="Cros-Aarteil S."/>
            <person name="Calhoun S."/>
            <person name="Haridas S."/>
            <person name="Kuo A."/>
            <person name="Mondo S."/>
            <person name="Pangilinan J."/>
            <person name="Riley R."/>
            <person name="Labutti K."/>
            <person name="Andreopoulos B."/>
            <person name="Lipzen A."/>
            <person name="Chen C."/>
            <person name="Yanf M."/>
            <person name="Daum C."/>
            <person name="Ng V."/>
            <person name="Clum A."/>
            <person name="Steindorff A."/>
            <person name="Ohm R."/>
            <person name="Martin F."/>
            <person name="Silar P."/>
            <person name="Natvig D."/>
            <person name="Lalanne C."/>
            <person name="Gautier V."/>
            <person name="Ament-Velasquez S.L."/>
            <person name="Kruys A."/>
            <person name="Hutchinson M.I."/>
            <person name="Powell A.J."/>
            <person name="Barry K."/>
            <person name="Miller A.N."/>
            <person name="Grigoriev I.V."/>
            <person name="Debuchy R."/>
            <person name="Gladieux P."/>
            <person name="Thoren M.H."/>
            <person name="Johannesson H."/>
        </authorList>
    </citation>
    <scope>NUCLEOTIDE SEQUENCE</scope>
    <source>
        <strain evidence="2">SMH4607-1</strain>
    </source>
</reference>
<protein>
    <submittedName>
        <fullName evidence="2">Uncharacterized protein</fullName>
    </submittedName>
</protein>
<evidence type="ECO:0000256" key="1">
    <source>
        <dbReference type="SAM" id="SignalP"/>
    </source>
</evidence>
<feature type="signal peptide" evidence="1">
    <location>
        <begin position="1"/>
        <end position="15"/>
    </location>
</feature>
<dbReference type="EMBL" id="JAUKUA010000004">
    <property type="protein sequence ID" value="KAK0715309.1"/>
    <property type="molecule type" value="Genomic_DNA"/>
</dbReference>
<comment type="caution">
    <text evidence="2">The sequence shown here is derived from an EMBL/GenBank/DDBJ whole genome shotgun (WGS) entry which is preliminary data.</text>
</comment>
<evidence type="ECO:0000313" key="2">
    <source>
        <dbReference type="EMBL" id="KAK0715309.1"/>
    </source>
</evidence>
<gene>
    <name evidence="2" type="ORF">B0H67DRAFT_238552</name>
</gene>
<dbReference type="AlphaFoldDB" id="A0AA40DT88"/>
<feature type="chain" id="PRO_5041303535" evidence="1">
    <location>
        <begin position="16"/>
        <end position="422"/>
    </location>
</feature>
<name>A0AA40DT88_9PEZI</name>
<dbReference type="Proteomes" id="UP001172102">
    <property type="component" value="Unassembled WGS sequence"/>
</dbReference>
<sequence>MRGWNLACVLLPSSAFLSPSTPPQPLLISDIPLRCFPSTHLHIYICIFFQPSRSWPSSHTAAHPTPTTTTTTTTTTVTTTTTTTTMASPHRAFLSAKMNASRSMILMDLICDVFENTFEHHIHEYSGQPYRQGYQACVADIVRSEIDEVWYSGQNVSLSCFLLGALQSAWTYCTGTSQSADESSVEFVLSAPGPSFCPSTLNEILKASTPATTLHALRQYVTQTVLSFYTTPNPVLPPASTRPLPTPNPSTALTYHSLPAFPTRSDFQRARMQYNLGALRTSLETQLATDCPPPFHKPPHIAWPVPLPPTIDYRLDINPSPGSLPPYLSGLDVAVDWPTLTIRPTLPVDFSDLRDAPLDRVQVCFAEACARLHAWVGEMRRVGVVVPLPEFLRRGLGRVRGVGEAATVVARLVGGRGRSGGV</sequence>
<keyword evidence="1" id="KW-0732">Signal</keyword>
<proteinExistence type="predicted"/>
<keyword evidence="3" id="KW-1185">Reference proteome</keyword>
<accession>A0AA40DT88</accession>
<evidence type="ECO:0000313" key="3">
    <source>
        <dbReference type="Proteomes" id="UP001172102"/>
    </source>
</evidence>